<keyword evidence="4" id="KW-1185">Reference proteome</keyword>
<accession>A0AAD8ITY4</accession>
<organism evidence="3 4">
    <name type="scientific">Heracleum sosnowskyi</name>
    <dbReference type="NCBI Taxonomy" id="360622"/>
    <lineage>
        <taxon>Eukaryota</taxon>
        <taxon>Viridiplantae</taxon>
        <taxon>Streptophyta</taxon>
        <taxon>Embryophyta</taxon>
        <taxon>Tracheophyta</taxon>
        <taxon>Spermatophyta</taxon>
        <taxon>Magnoliopsida</taxon>
        <taxon>eudicotyledons</taxon>
        <taxon>Gunneridae</taxon>
        <taxon>Pentapetalae</taxon>
        <taxon>asterids</taxon>
        <taxon>campanulids</taxon>
        <taxon>Apiales</taxon>
        <taxon>Apiaceae</taxon>
        <taxon>Apioideae</taxon>
        <taxon>apioid superclade</taxon>
        <taxon>Tordylieae</taxon>
        <taxon>Tordyliinae</taxon>
        <taxon>Heracleum</taxon>
    </lineage>
</organism>
<dbReference type="AlphaFoldDB" id="A0AAD8ITY4"/>
<evidence type="ECO:0000313" key="3">
    <source>
        <dbReference type="EMBL" id="KAK1390372.1"/>
    </source>
</evidence>
<evidence type="ECO:0000313" key="4">
    <source>
        <dbReference type="Proteomes" id="UP001237642"/>
    </source>
</evidence>
<feature type="region of interest" description="Disordered" evidence="1">
    <location>
        <begin position="90"/>
        <end position="121"/>
    </location>
</feature>
<evidence type="ECO:0000256" key="2">
    <source>
        <dbReference type="SAM" id="Phobius"/>
    </source>
</evidence>
<sequence>MDQHPVEERDFGVDLEAGDTTSDQTEPADNVSAANSERNFFNKLCRGSVSVDAPGKAGNGVSLGSLNGGVTSPGEVKVLVDEKVQAEEVVGLKENNMGKEKRKTQSAKKPPKPPRPPRGLSLDAYDQKLIKEIAQVAMMKRARIERIKALKKIKAAKASSSSSGNLFAMLFTIVFCLVVLFQGVSSRCSENSFPGSPESANIVDDGSLMNGNYWNSSTIGGNVLSLVSPNPAE</sequence>
<dbReference type="PANTHER" id="PTHR34188">
    <property type="entry name" value="OS01G0299500 PROTEIN"/>
    <property type="match status" value="1"/>
</dbReference>
<dbReference type="PANTHER" id="PTHR34188:SF5">
    <property type="entry name" value="OS05G0131900 PROTEIN"/>
    <property type="match status" value="1"/>
</dbReference>
<dbReference type="EMBL" id="JAUIZM010000004">
    <property type="protein sequence ID" value="KAK1390372.1"/>
    <property type="molecule type" value="Genomic_DNA"/>
</dbReference>
<feature type="compositionally biased region" description="Basic and acidic residues" evidence="1">
    <location>
        <begin position="1"/>
        <end position="12"/>
    </location>
</feature>
<feature type="transmembrane region" description="Helical" evidence="2">
    <location>
        <begin position="166"/>
        <end position="184"/>
    </location>
</feature>
<feature type="region of interest" description="Disordered" evidence="1">
    <location>
        <begin position="1"/>
        <end position="37"/>
    </location>
</feature>
<reference evidence="3" key="2">
    <citation type="submission" date="2023-05" db="EMBL/GenBank/DDBJ databases">
        <authorList>
            <person name="Schelkunov M.I."/>
        </authorList>
    </citation>
    <scope>NUCLEOTIDE SEQUENCE</scope>
    <source>
        <strain evidence="3">Hsosn_3</strain>
        <tissue evidence="3">Leaf</tissue>
    </source>
</reference>
<protein>
    <submittedName>
        <fullName evidence="3">PAB-dependent poly(A)-specific ribonuclease</fullName>
    </submittedName>
</protein>
<keyword evidence="2" id="KW-0472">Membrane</keyword>
<proteinExistence type="predicted"/>
<dbReference type="Proteomes" id="UP001237642">
    <property type="component" value="Unassembled WGS sequence"/>
</dbReference>
<feature type="compositionally biased region" description="Polar residues" evidence="1">
    <location>
        <begin position="19"/>
        <end position="37"/>
    </location>
</feature>
<name>A0AAD8ITY4_9APIA</name>
<keyword evidence="2" id="KW-1133">Transmembrane helix</keyword>
<reference evidence="3" key="1">
    <citation type="submission" date="2023-02" db="EMBL/GenBank/DDBJ databases">
        <title>Genome of toxic invasive species Heracleum sosnowskyi carries increased number of genes despite the absence of recent whole-genome duplications.</title>
        <authorList>
            <person name="Schelkunov M."/>
            <person name="Shtratnikova V."/>
            <person name="Makarenko M."/>
            <person name="Klepikova A."/>
            <person name="Omelchenko D."/>
            <person name="Novikova G."/>
            <person name="Obukhova E."/>
            <person name="Bogdanov V."/>
            <person name="Penin A."/>
            <person name="Logacheva M."/>
        </authorList>
    </citation>
    <scope>NUCLEOTIDE SEQUENCE</scope>
    <source>
        <strain evidence="3">Hsosn_3</strain>
        <tissue evidence="3">Leaf</tissue>
    </source>
</reference>
<keyword evidence="2" id="KW-0812">Transmembrane</keyword>
<feature type="compositionally biased region" description="Basic residues" evidence="1">
    <location>
        <begin position="100"/>
        <end position="112"/>
    </location>
</feature>
<gene>
    <name evidence="3" type="ORF">POM88_018550</name>
</gene>
<comment type="caution">
    <text evidence="3">The sequence shown here is derived from an EMBL/GenBank/DDBJ whole genome shotgun (WGS) entry which is preliminary data.</text>
</comment>
<evidence type="ECO:0000256" key="1">
    <source>
        <dbReference type="SAM" id="MobiDB-lite"/>
    </source>
</evidence>